<feature type="chain" id="PRO_5041307890" description="Mid2 domain-containing protein" evidence="3">
    <location>
        <begin position="27"/>
        <end position="404"/>
    </location>
</feature>
<dbReference type="AlphaFoldDB" id="A0AA39T842"/>
<feature type="signal peptide" evidence="3">
    <location>
        <begin position="1"/>
        <end position="26"/>
    </location>
</feature>
<evidence type="ECO:0000313" key="5">
    <source>
        <dbReference type="Proteomes" id="UP001175227"/>
    </source>
</evidence>
<feature type="region of interest" description="Disordered" evidence="1">
    <location>
        <begin position="309"/>
        <end position="404"/>
    </location>
</feature>
<feature type="transmembrane region" description="Helical" evidence="2">
    <location>
        <begin position="249"/>
        <end position="272"/>
    </location>
</feature>
<dbReference type="EMBL" id="JAUEPR010000056">
    <property type="protein sequence ID" value="KAK0470966.1"/>
    <property type="molecule type" value="Genomic_DNA"/>
</dbReference>
<reference evidence="4" key="1">
    <citation type="submission" date="2023-06" db="EMBL/GenBank/DDBJ databases">
        <authorList>
            <consortium name="Lawrence Berkeley National Laboratory"/>
            <person name="Ahrendt S."/>
            <person name="Sahu N."/>
            <person name="Indic B."/>
            <person name="Wong-Bajracharya J."/>
            <person name="Merenyi Z."/>
            <person name="Ke H.-M."/>
            <person name="Monk M."/>
            <person name="Kocsube S."/>
            <person name="Drula E."/>
            <person name="Lipzen A."/>
            <person name="Balint B."/>
            <person name="Henrissat B."/>
            <person name="Andreopoulos B."/>
            <person name="Martin F.M."/>
            <person name="Harder C.B."/>
            <person name="Rigling D."/>
            <person name="Ford K.L."/>
            <person name="Foster G.D."/>
            <person name="Pangilinan J."/>
            <person name="Papanicolaou A."/>
            <person name="Barry K."/>
            <person name="LaButti K."/>
            <person name="Viragh M."/>
            <person name="Koriabine M."/>
            <person name="Yan M."/>
            <person name="Riley R."/>
            <person name="Champramary S."/>
            <person name="Plett K.L."/>
            <person name="Tsai I.J."/>
            <person name="Slot J."/>
            <person name="Sipos G."/>
            <person name="Plett J."/>
            <person name="Nagy L.G."/>
            <person name="Grigoriev I.V."/>
        </authorList>
    </citation>
    <scope>NUCLEOTIDE SEQUENCE</scope>
    <source>
        <strain evidence="4">ICMP 16352</strain>
    </source>
</reference>
<sequence>MPCGSTRSLHAFAFLVSLSFAHLLLAALVHAPSRSFKTTLMALKRQLRPRQGPASDSGAGQPTSGNSAQVSPTDGSGVTSSDTSAAGSGGAGSSISPTSDAAGSTSSSISDTSSSSTSSSSTSSSTSSTSIITTSSTTSSTTISTSSTSSSTFSTTSAPPSTTSSTLTVTSTSSPPPSTTTTSVAFTTSQTDTTTTSPSITTTSDESSTTSLTTIVTSISGQLTTYTTNMPTSLASSDSGSSANVNRTALIAGVTTAAVVLAALALGAVFIYKRAQKRRIGFMETIKRIRREGKGAGAVGLLDDEFEDTTHQRYRDLPNTPVSIPRSMHPPSPPPSEPSNYSTASLVRGDSGSMFREEVWPPPRDASGHSREPSIEDDPFRAIMPSPLPSGAAQPKKPSPLSGD</sequence>
<evidence type="ECO:0000313" key="4">
    <source>
        <dbReference type="EMBL" id="KAK0470966.1"/>
    </source>
</evidence>
<organism evidence="4 5">
    <name type="scientific">Armillaria novae-zelandiae</name>
    <dbReference type="NCBI Taxonomy" id="153914"/>
    <lineage>
        <taxon>Eukaryota</taxon>
        <taxon>Fungi</taxon>
        <taxon>Dikarya</taxon>
        <taxon>Basidiomycota</taxon>
        <taxon>Agaricomycotina</taxon>
        <taxon>Agaricomycetes</taxon>
        <taxon>Agaricomycetidae</taxon>
        <taxon>Agaricales</taxon>
        <taxon>Marasmiineae</taxon>
        <taxon>Physalacriaceae</taxon>
        <taxon>Armillaria</taxon>
    </lineage>
</organism>
<evidence type="ECO:0000256" key="2">
    <source>
        <dbReference type="SAM" id="Phobius"/>
    </source>
</evidence>
<feature type="compositionally biased region" description="Polar residues" evidence="1">
    <location>
        <begin position="58"/>
        <end position="69"/>
    </location>
</feature>
<feature type="region of interest" description="Disordered" evidence="1">
    <location>
        <begin position="47"/>
        <end position="208"/>
    </location>
</feature>
<evidence type="ECO:0000256" key="3">
    <source>
        <dbReference type="SAM" id="SignalP"/>
    </source>
</evidence>
<gene>
    <name evidence="4" type="ORF">IW261DRAFT_1513836</name>
</gene>
<keyword evidence="2" id="KW-1133">Transmembrane helix</keyword>
<keyword evidence="2" id="KW-0472">Membrane</keyword>
<protein>
    <recommendedName>
        <fullName evidence="6">Mid2 domain-containing protein</fullName>
    </recommendedName>
</protein>
<evidence type="ECO:0008006" key="6">
    <source>
        <dbReference type="Google" id="ProtNLM"/>
    </source>
</evidence>
<proteinExistence type="predicted"/>
<name>A0AA39T842_9AGAR</name>
<keyword evidence="2" id="KW-0812">Transmembrane</keyword>
<keyword evidence="3" id="KW-0732">Signal</keyword>
<feature type="compositionally biased region" description="Pro residues" evidence="1">
    <location>
        <begin position="328"/>
        <end position="337"/>
    </location>
</feature>
<dbReference type="Proteomes" id="UP001175227">
    <property type="component" value="Unassembled WGS sequence"/>
</dbReference>
<feature type="compositionally biased region" description="Low complexity" evidence="1">
    <location>
        <begin position="93"/>
        <end position="208"/>
    </location>
</feature>
<keyword evidence="5" id="KW-1185">Reference proteome</keyword>
<evidence type="ECO:0000256" key="1">
    <source>
        <dbReference type="SAM" id="MobiDB-lite"/>
    </source>
</evidence>
<accession>A0AA39T842</accession>
<comment type="caution">
    <text evidence="4">The sequence shown here is derived from an EMBL/GenBank/DDBJ whole genome shotgun (WGS) entry which is preliminary data.</text>
</comment>
<feature type="compositionally biased region" description="Low complexity" evidence="1">
    <location>
        <begin position="70"/>
        <end position="86"/>
    </location>
</feature>
<feature type="compositionally biased region" description="Basic and acidic residues" evidence="1">
    <location>
        <begin position="366"/>
        <end position="380"/>
    </location>
</feature>